<feature type="active site" description="Charge relay system" evidence="7">
    <location>
        <position position="138"/>
    </location>
</feature>
<dbReference type="PANTHER" id="PTHR43806">
    <property type="entry name" value="PEPTIDASE S8"/>
    <property type="match status" value="1"/>
</dbReference>
<feature type="chain" id="PRO_5046743861" evidence="9">
    <location>
        <begin position="20"/>
        <end position="554"/>
    </location>
</feature>
<reference evidence="12 13" key="1">
    <citation type="submission" date="2023-04" db="EMBL/GenBank/DDBJ databases">
        <title>The genome sequence of Polyangium sorediatum DSM14670.</title>
        <authorList>
            <person name="Zhang X."/>
        </authorList>
    </citation>
    <scope>NUCLEOTIDE SEQUENCE [LARGE SCALE GENOMIC DNA]</scope>
    <source>
        <strain evidence="12 13">DSM 14670</strain>
    </source>
</reference>
<comment type="caution">
    <text evidence="12">The sequence shown here is derived from an EMBL/GenBank/DDBJ whole genome shotgun (WGS) entry which is preliminary data.</text>
</comment>
<evidence type="ECO:0000256" key="7">
    <source>
        <dbReference type="PROSITE-ProRule" id="PRU01240"/>
    </source>
</evidence>
<feature type="domain" description="Peptidase S8/S53" evidence="10">
    <location>
        <begin position="132"/>
        <end position="316"/>
    </location>
</feature>
<dbReference type="PROSITE" id="PS51892">
    <property type="entry name" value="SUBTILASE"/>
    <property type="match status" value="1"/>
</dbReference>
<evidence type="ECO:0000313" key="13">
    <source>
        <dbReference type="Proteomes" id="UP001160301"/>
    </source>
</evidence>
<proteinExistence type="inferred from homology"/>
<sequence length="554" mass="56345">MMQRLGHRFILVLVSSALAACGTGTDDHAEDVGTAPAALSPDGRYILKFKDFSKRSSVLAAAGGKLELELPEHGVIAAKLPDAAVQALAKNPNIEYVEVDPRRELLTQWPPYGIATVQASDPALASLDDGRTKICIIDSGLYTGHPDLQGVPVSGYNGNLPWNEDGCGHGTHVAGTIAAANNTQGVVGVAPGNVSLYIVRVFGNNCSWAYSSSIINALGRCRAAGAKVVSMSLGGTVKSFFEDLAFQAAYNDGILSIAAAGNAGNTSTTYPAGYASVMSVAAIDRNKALAGFSQRNADVEIAAPGVEVLSTVPWATPSVAVGSNVDSGGLIEGAAQKTATGALVHGGLCDNVGAWEGKIVLCQRGVTGLAAKVDNVRSGGGVGAIIYNNTAGFFSGTLGTGVTSTIPAISLRMEDGQALIAKSMGASATLNTARLVPGGGYEWWNGTSMATPHVSAVAALLWSQKPTATNAAIRNAIDSTALDLGAAGRDSSFGYGLVQAKAALNALLGISNVAGSDSIEESSSVDTCRTAGESCSDDAACCSGTCQNGKQVCK</sequence>
<dbReference type="SUPFAM" id="SSF54897">
    <property type="entry name" value="Protease propeptides/inhibitors"/>
    <property type="match status" value="1"/>
</dbReference>
<feature type="active site" description="Charge relay system" evidence="7">
    <location>
        <position position="169"/>
    </location>
</feature>
<dbReference type="InterPro" id="IPR015500">
    <property type="entry name" value="Peptidase_S8_subtilisin-rel"/>
</dbReference>
<evidence type="ECO:0000313" key="12">
    <source>
        <dbReference type="EMBL" id="MDI1428608.1"/>
    </source>
</evidence>
<dbReference type="PRINTS" id="PR00723">
    <property type="entry name" value="SUBTILISIN"/>
</dbReference>
<evidence type="ECO:0000256" key="3">
    <source>
        <dbReference type="ARBA" id="ARBA00022670"/>
    </source>
</evidence>
<keyword evidence="2" id="KW-0964">Secreted</keyword>
<keyword evidence="4 9" id="KW-0732">Signal</keyword>
<keyword evidence="3 7" id="KW-0645">Protease</keyword>
<dbReference type="SUPFAM" id="SSF52743">
    <property type="entry name" value="Subtilisin-like"/>
    <property type="match status" value="1"/>
</dbReference>
<dbReference type="InterPro" id="IPR003137">
    <property type="entry name" value="PA_domain"/>
</dbReference>
<dbReference type="Pfam" id="PF02225">
    <property type="entry name" value="PA"/>
    <property type="match status" value="1"/>
</dbReference>
<feature type="signal peptide" evidence="9">
    <location>
        <begin position="1"/>
        <end position="19"/>
    </location>
</feature>
<evidence type="ECO:0000256" key="4">
    <source>
        <dbReference type="ARBA" id="ARBA00022729"/>
    </source>
</evidence>
<dbReference type="EMBL" id="JARZHI010000002">
    <property type="protein sequence ID" value="MDI1428608.1"/>
    <property type="molecule type" value="Genomic_DNA"/>
</dbReference>
<dbReference type="Gene3D" id="3.40.50.200">
    <property type="entry name" value="Peptidase S8/S53 domain"/>
    <property type="match status" value="1"/>
</dbReference>
<evidence type="ECO:0000256" key="2">
    <source>
        <dbReference type="ARBA" id="ARBA00022512"/>
    </source>
</evidence>
<dbReference type="InterPro" id="IPR023827">
    <property type="entry name" value="Peptidase_S8_Asp-AS"/>
</dbReference>
<evidence type="ECO:0000256" key="9">
    <source>
        <dbReference type="SAM" id="SignalP"/>
    </source>
</evidence>
<dbReference type="RefSeq" id="WP_284720015.1">
    <property type="nucleotide sequence ID" value="NZ_JARZHI010000002.1"/>
</dbReference>
<dbReference type="InterPro" id="IPR036852">
    <property type="entry name" value="Peptidase_S8/S53_dom_sf"/>
</dbReference>
<evidence type="ECO:0000259" key="10">
    <source>
        <dbReference type="Pfam" id="PF00082"/>
    </source>
</evidence>
<dbReference type="PROSITE" id="PS00136">
    <property type="entry name" value="SUBTILASE_ASP"/>
    <property type="match status" value="1"/>
</dbReference>
<keyword evidence="2" id="KW-0134">Cell wall</keyword>
<dbReference type="PROSITE" id="PS00137">
    <property type="entry name" value="SUBTILASE_HIS"/>
    <property type="match status" value="1"/>
</dbReference>
<protein>
    <submittedName>
        <fullName evidence="12">S8 family serine peptidase</fullName>
    </submittedName>
</protein>
<dbReference type="InterPro" id="IPR023828">
    <property type="entry name" value="Peptidase_S8_Ser-AS"/>
</dbReference>
<dbReference type="PROSITE" id="PS00138">
    <property type="entry name" value="SUBTILASE_SER"/>
    <property type="match status" value="1"/>
</dbReference>
<evidence type="ECO:0000256" key="6">
    <source>
        <dbReference type="ARBA" id="ARBA00022825"/>
    </source>
</evidence>
<keyword evidence="6 7" id="KW-0720">Serine protease</keyword>
<name>A0ABT6NJY8_9BACT</name>
<evidence type="ECO:0000256" key="1">
    <source>
        <dbReference type="ARBA" id="ARBA00011073"/>
    </source>
</evidence>
<gene>
    <name evidence="12" type="ORF">QHF89_03860</name>
</gene>
<evidence type="ECO:0000256" key="5">
    <source>
        <dbReference type="ARBA" id="ARBA00022801"/>
    </source>
</evidence>
<dbReference type="PROSITE" id="PS51257">
    <property type="entry name" value="PROKAR_LIPOPROTEIN"/>
    <property type="match status" value="1"/>
</dbReference>
<dbReference type="InterPro" id="IPR037045">
    <property type="entry name" value="S8pro/Inhibitor_I9_sf"/>
</dbReference>
<dbReference type="Gene3D" id="3.30.70.80">
    <property type="entry name" value="Peptidase S8 propeptide/proteinase inhibitor I9"/>
    <property type="match status" value="1"/>
</dbReference>
<evidence type="ECO:0000256" key="8">
    <source>
        <dbReference type="RuleBase" id="RU003355"/>
    </source>
</evidence>
<evidence type="ECO:0000259" key="11">
    <source>
        <dbReference type="Pfam" id="PF02225"/>
    </source>
</evidence>
<feature type="domain" description="PA" evidence="11">
    <location>
        <begin position="340"/>
        <end position="419"/>
    </location>
</feature>
<dbReference type="InterPro" id="IPR000209">
    <property type="entry name" value="Peptidase_S8/S53_dom"/>
</dbReference>
<dbReference type="InterPro" id="IPR022398">
    <property type="entry name" value="Peptidase_S8_His-AS"/>
</dbReference>
<dbReference type="PANTHER" id="PTHR43806:SF11">
    <property type="entry name" value="CEREVISIN-RELATED"/>
    <property type="match status" value="1"/>
</dbReference>
<keyword evidence="13" id="KW-1185">Reference proteome</keyword>
<organism evidence="12 13">
    <name type="scientific">Polyangium sorediatum</name>
    <dbReference type="NCBI Taxonomy" id="889274"/>
    <lineage>
        <taxon>Bacteria</taxon>
        <taxon>Pseudomonadati</taxon>
        <taxon>Myxococcota</taxon>
        <taxon>Polyangia</taxon>
        <taxon>Polyangiales</taxon>
        <taxon>Polyangiaceae</taxon>
        <taxon>Polyangium</taxon>
    </lineage>
</organism>
<feature type="domain" description="Peptidase S8/S53" evidence="10">
    <location>
        <begin position="426"/>
        <end position="496"/>
    </location>
</feature>
<dbReference type="Pfam" id="PF00082">
    <property type="entry name" value="Peptidase_S8"/>
    <property type="match status" value="2"/>
</dbReference>
<dbReference type="InterPro" id="IPR050131">
    <property type="entry name" value="Peptidase_S8_subtilisin-like"/>
</dbReference>
<dbReference type="Gene3D" id="3.50.30.30">
    <property type="match status" value="1"/>
</dbReference>
<feature type="active site" description="Charge relay system" evidence="7">
    <location>
        <position position="448"/>
    </location>
</feature>
<comment type="similarity">
    <text evidence="1 7 8">Belongs to the peptidase S8 family.</text>
</comment>
<dbReference type="Proteomes" id="UP001160301">
    <property type="component" value="Unassembled WGS sequence"/>
</dbReference>
<accession>A0ABT6NJY8</accession>
<keyword evidence="5 7" id="KW-0378">Hydrolase</keyword>